<keyword evidence="6" id="KW-0830">Ubiquinone</keyword>
<keyword evidence="3" id="KW-0547">Nucleotide-binding</keyword>
<dbReference type="GO" id="GO:0016301">
    <property type="term" value="F:kinase activity"/>
    <property type="evidence" value="ECO:0007669"/>
    <property type="project" value="UniProtKB-KW"/>
</dbReference>
<name>A0A1I1X4U1_9BACT</name>
<feature type="domain" description="ABC1 atypical kinase-like" evidence="5">
    <location>
        <begin position="92"/>
        <end position="340"/>
    </location>
</feature>
<dbReference type="InterPro" id="IPR034646">
    <property type="entry name" value="ADCK3_dom"/>
</dbReference>
<dbReference type="InterPro" id="IPR051409">
    <property type="entry name" value="Atypical_kinase_ADCK"/>
</dbReference>
<dbReference type="Pfam" id="PF03109">
    <property type="entry name" value="ABC1"/>
    <property type="match status" value="1"/>
</dbReference>
<evidence type="ECO:0000313" key="7">
    <source>
        <dbReference type="Proteomes" id="UP000199400"/>
    </source>
</evidence>
<dbReference type="AlphaFoldDB" id="A0A1I1X4U1"/>
<dbReference type="InterPro" id="IPR011009">
    <property type="entry name" value="Kinase-like_dom_sf"/>
</dbReference>
<keyword evidence="4" id="KW-0067">ATP-binding</keyword>
<comment type="similarity">
    <text evidence="1">Belongs to the protein kinase superfamily. ADCK protein kinase family.</text>
</comment>
<dbReference type="CDD" id="cd13970">
    <property type="entry name" value="ABC1_ADCK3"/>
    <property type="match status" value="1"/>
</dbReference>
<dbReference type="Proteomes" id="UP000199400">
    <property type="component" value="Unassembled WGS sequence"/>
</dbReference>
<sequence length="448" mass="49489">MNEGPVTRGRRFFKLAGMTAQVAGSYAKTRIKGLFQSEEDAERERNAAHELNGGRIARTLGELKGAVMKVGQMASIASDLLPKELAEALRSLQRQAPPVDFAVIARQIEAELGAAPEVLFKRFEVEPFAAASIGQVHRATTDDGREVVVKVQYPGVDGAVDSDLAQLKFALKAGGFVKRATGLVDVKQQSLDEVFAEIRARLVEELDYCNEADNVRRFGEIHRGDDHIIIPEVVGERSSQRVLTLTFEPGDRIDELDARGYSQEVRDRIGDNLFRALAAELFEHRLLHADPNPGNLAFRPNGDIVLYDFGCVKQVPPAIAAAYAKTIRCGLAEDWDGVDEALRGLGVRNPDGPPVEPAFYKQWRDVLALPFLTGEPFDYARATLHDDMIRMIPAALKRMASFQPPREIIFIDRAIAGHYGNLRRVRARSRVLDMVQPYLDIALAGAPA</sequence>
<dbReference type="PANTHER" id="PTHR43851">
    <property type="match status" value="1"/>
</dbReference>
<evidence type="ECO:0000313" key="6">
    <source>
        <dbReference type="EMBL" id="SFE01638.1"/>
    </source>
</evidence>
<dbReference type="GO" id="GO:0005524">
    <property type="term" value="F:ATP binding"/>
    <property type="evidence" value="ECO:0007669"/>
    <property type="project" value="UniProtKB-KW"/>
</dbReference>
<dbReference type="STRING" id="54.SAMN02745121_02694"/>
<dbReference type="InterPro" id="IPR004147">
    <property type="entry name" value="ABC1_dom"/>
</dbReference>
<evidence type="ECO:0000256" key="2">
    <source>
        <dbReference type="ARBA" id="ARBA00022679"/>
    </source>
</evidence>
<dbReference type="GO" id="GO:0006744">
    <property type="term" value="P:ubiquinone biosynthetic process"/>
    <property type="evidence" value="ECO:0007669"/>
    <property type="project" value="TreeGrafter"/>
</dbReference>
<dbReference type="RefSeq" id="WP_096328935.1">
    <property type="nucleotide sequence ID" value="NZ_FOMX01000007.1"/>
</dbReference>
<evidence type="ECO:0000256" key="3">
    <source>
        <dbReference type="ARBA" id="ARBA00022741"/>
    </source>
</evidence>
<evidence type="ECO:0000256" key="1">
    <source>
        <dbReference type="ARBA" id="ARBA00009670"/>
    </source>
</evidence>
<organism evidence="6 7">
    <name type="scientific">Nannocystis exedens</name>
    <dbReference type="NCBI Taxonomy" id="54"/>
    <lineage>
        <taxon>Bacteria</taxon>
        <taxon>Pseudomonadati</taxon>
        <taxon>Myxococcota</taxon>
        <taxon>Polyangia</taxon>
        <taxon>Nannocystales</taxon>
        <taxon>Nannocystaceae</taxon>
        <taxon>Nannocystis</taxon>
    </lineage>
</organism>
<dbReference type="PANTHER" id="PTHR43851:SF3">
    <property type="entry name" value="COENZYME Q8"/>
    <property type="match status" value="1"/>
</dbReference>
<protein>
    <submittedName>
        <fullName evidence="6">Predicted unusual protein kinase regulating ubiquinone biosynthesis, AarF/ABC1/UbiB family</fullName>
    </submittedName>
</protein>
<proteinExistence type="inferred from homology"/>
<dbReference type="SUPFAM" id="SSF56112">
    <property type="entry name" value="Protein kinase-like (PK-like)"/>
    <property type="match status" value="1"/>
</dbReference>
<keyword evidence="7" id="KW-1185">Reference proteome</keyword>
<keyword evidence="2" id="KW-0808">Transferase</keyword>
<dbReference type="OrthoDB" id="9795390at2"/>
<keyword evidence="6" id="KW-0418">Kinase</keyword>
<evidence type="ECO:0000259" key="5">
    <source>
        <dbReference type="Pfam" id="PF03109"/>
    </source>
</evidence>
<gene>
    <name evidence="6" type="ORF">SAMN02745121_02694</name>
</gene>
<reference evidence="7" key="1">
    <citation type="submission" date="2016-10" db="EMBL/GenBank/DDBJ databases">
        <authorList>
            <person name="Varghese N."/>
            <person name="Submissions S."/>
        </authorList>
    </citation>
    <scope>NUCLEOTIDE SEQUENCE [LARGE SCALE GENOMIC DNA]</scope>
    <source>
        <strain evidence="7">ATCC 25963</strain>
    </source>
</reference>
<evidence type="ECO:0000256" key="4">
    <source>
        <dbReference type="ARBA" id="ARBA00022840"/>
    </source>
</evidence>
<dbReference type="EMBL" id="FOMX01000007">
    <property type="protein sequence ID" value="SFE01638.1"/>
    <property type="molecule type" value="Genomic_DNA"/>
</dbReference>
<accession>A0A1I1X4U1</accession>